<dbReference type="Pfam" id="PF03781">
    <property type="entry name" value="FGE-sulfatase"/>
    <property type="match status" value="1"/>
</dbReference>
<dbReference type="EMBL" id="BSNK01000001">
    <property type="protein sequence ID" value="GLQ22245.1"/>
    <property type="molecule type" value="Genomic_DNA"/>
</dbReference>
<gene>
    <name evidence="3" type="ORF">GCM10007853_01190</name>
</gene>
<feature type="region of interest" description="Disordered" evidence="1">
    <location>
        <begin position="42"/>
        <end position="74"/>
    </location>
</feature>
<dbReference type="InterPro" id="IPR051043">
    <property type="entry name" value="Sulfatase_Mod_Factor_Kinase"/>
</dbReference>
<reference evidence="3" key="1">
    <citation type="journal article" date="2014" name="Int. J. Syst. Evol. Microbiol.">
        <title>Complete genome of a new Firmicutes species belonging to the dominant human colonic microbiota ('Ruminococcus bicirculans') reveals two chromosomes and a selective capacity to utilize plant glucans.</title>
        <authorList>
            <consortium name="NISC Comparative Sequencing Program"/>
            <person name="Wegmann U."/>
            <person name="Louis P."/>
            <person name="Goesmann A."/>
            <person name="Henrissat B."/>
            <person name="Duncan S.H."/>
            <person name="Flint H.J."/>
        </authorList>
    </citation>
    <scope>NUCLEOTIDE SEQUENCE</scope>
    <source>
        <strain evidence="3">NBRC 108219</strain>
    </source>
</reference>
<keyword evidence="4" id="KW-1185">Reference proteome</keyword>
<evidence type="ECO:0000256" key="1">
    <source>
        <dbReference type="SAM" id="MobiDB-lite"/>
    </source>
</evidence>
<evidence type="ECO:0000313" key="4">
    <source>
        <dbReference type="Proteomes" id="UP001161391"/>
    </source>
</evidence>
<feature type="domain" description="Sulfatase-modifying factor enzyme-like" evidence="2">
    <location>
        <begin position="74"/>
        <end position="314"/>
    </location>
</feature>
<comment type="caution">
    <text evidence="3">The sequence shown here is derived from an EMBL/GenBank/DDBJ whole genome shotgun (WGS) entry which is preliminary data.</text>
</comment>
<reference evidence="3" key="2">
    <citation type="submission" date="2023-01" db="EMBL/GenBank/DDBJ databases">
        <title>Draft genome sequence of Algimonas ampicilliniresistens strain NBRC 108219.</title>
        <authorList>
            <person name="Sun Q."/>
            <person name="Mori K."/>
        </authorList>
    </citation>
    <scope>NUCLEOTIDE SEQUENCE</scope>
    <source>
        <strain evidence="3">NBRC 108219</strain>
    </source>
</reference>
<accession>A0ABQ5V4E9</accession>
<dbReference type="Gene3D" id="3.90.1580.10">
    <property type="entry name" value="paralog of FGE (formylglycine-generating enzyme)"/>
    <property type="match status" value="1"/>
</dbReference>
<proteinExistence type="predicted"/>
<dbReference type="PANTHER" id="PTHR23150">
    <property type="entry name" value="SULFATASE MODIFYING FACTOR 1, 2"/>
    <property type="match status" value="1"/>
</dbReference>
<dbReference type="InterPro" id="IPR016187">
    <property type="entry name" value="CTDL_fold"/>
</dbReference>
<dbReference type="PANTHER" id="PTHR23150:SF35">
    <property type="entry name" value="BLL6746 PROTEIN"/>
    <property type="match status" value="1"/>
</dbReference>
<sequence length="337" mass="37166">MKLGTIKLSVFTGTVLAGVSLVGGLNGSSNVASAQSSDPYINAIDDRPAARLRRSREREPITRPVPKQPRPDGAPEMVLIEPGSFLMGSPLHQQQRDRNEGPQVRVNIGYAFEIGRFEVTFDEWNDCVRGGGCNGYRPGDNGWGRGKRPVTNISYNDAQSYINWLNAKTGLTYRLPSEAEWEYVARAGQQLPFSTQSGQSISPRFANFNGEFPYGPNGRKGEYLRKTVPVGSYAANSFGVHDIHGNVYEFVSDCYVAGHAGNPGDGSPRRDGNCDARIIRGGSWVTHGYQMRAAKRLRYTMDHRYDDFGFRLARTIGKAVPAPSAPTSTVPDWMLRK</sequence>
<dbReference type="InterPro" id="IPR005532">
    <property type="entry name" value="SUMF_dom"/>
</dbReference>
<organism evidence="3 4">
    <name type="scientific">Algimonas ampicilliniresistens</name>
    <dbReference type="NCBI Taxonomy" id="1298735"/>
    <lineage>
        <taxon>Bacteria</taxon>
        <taxon>Pseudomonadati</taxon>
        <taxon>Pseudomonadota</taxon>
        <taxon>Alphaproteobacteria</taxon>
        <taxon>Maricaulales</taxon>
        <taxon>Robiginitomaculaceae</taxon>
        <taxon>Algimonas</taxon>
    </lineage>
</organism>
<dbReference type="Proteomes" id="UP001161391">
    <property type="component" value="Unassembled WGS sequence"/>
</dbReference>
<evidence type="ECO:0000259" key="2">
    <source>
        <dbReference type="Pfam" id="PF03781"/>
    </source>
</evidence>
<dbReference type="RefSeq" id="WP_284386551.1">
    <property type="nucleotide sequence ID" value="NZ_BSNK01000001.1"/>
</dbReference>
<dbReference type="SUPFAM" id="SSF56436">
    <property type="entry name" value="C-type lectin-like"/>
    <property type="match status" value="1"/>
</dbReference>
<evidence type="ECO:0000313" key="3">
    <source>
        <dbReference type="EMBL" id="GLQ22245.1"/>
    </source>
</evidence>
<dbReference type="InterPro" id="IPR042095">
    <property type="entry name" value="SUMF_sf"/>
</dbReference>
<name>A0ABQ5V4E9_9PROT</name>
<protein>
    <recommendedName>
        <fullName evidence="2">Sulfatase-modifying factor enzyme-like domain-containing protein</fullName>
    </recommendedName>
</protein>